<dbReference type="AlphaFoldDB" id="A0A844B4C2"/>
<dbReference type="OrthoDB" id="7593663at2"/>
<dbReference type="RefSeq" id="WP_153586943.1">
    <property type="nucleotide sequence ID" value="NZ_WJBU01000029.1"/>
</dbReference>
<organism evidence="1 2">
    <name type="scientific">Caenimonas koreensis DSM 17982</name>
    <dbReference type="NCBI Taxonomy" id="1121255"/>
    <lineage>
        <taxon>Bacteria</taxon>
        <taxon>Pseudomonadati</taxon>
        <taxon>Pseudomonadota</taxon>
        <taxon>Betaproteobacteria</taxon>
        <taxon>Burkholderiales</taxon>
        <taxon>Comamonadaceae</taxon>
        <taxon>Caenimonas</taxon>
    </lineage>
</organism>
<dbReference type="Proteomes" id="UP000487350">
    <property type="component" value="Unassembled WGS sequence"/>
</dbReference>
<keyword evidence="2" id="KW-1185">Reference proteome</keyword>
<proteinExistence type="predicted"/>
<comment type="caution">
    <text evidence="1">The sequence shown here is derived from an EMBL/GenBank/DDBJ whole genome shotgun (WGS) entry which is preliminary data.</text>
</comment>
<evidence type="ECO:0008006" key="3">
    <source>
        <dbReference type="Google" id="ProtNLM"/>
    </source>
</evidence>
<evidence type="ECO:0000313" key="1">
    <source>
        <dbReference type="EMBL" id="MRD49648.1"/>
    </source>
</evidence>
<protein>
    <recommendedName>
        <fullName evidence="3">Glycosyl transferase family 2</fullName>
    </recommendedName>
</protein>
<name>A0A844B4C2_9BURK</name>
<evidence type="ECO:0000313" key="2">
    <source>
        <dbReference type="Proteomes" id="UP000487350"/>
    </source>
</evidence>
<accession>A0A844B4C2</accession>
<reference evidence="1 2" key="1">
    <citation type="submission" date="2019-11" db="EMBL/GenBank/DDBJ databases">
        <title>Caenimonas koreensis gen. nov., sp. nov., isolated from activated sludge.</title>
        <authorList>
            <person name="Seung H.R."/>
        </authorList>
    </citation>
    <scope>NUCLEOTIDE SEQUENCE [LARGE SCALE GENOMIC DNA]</scope>
    <source>
        <strain evidence="1 2">EMB320</strain>
    </source>
</reference>
<sequence>MMAPLVALTAYYNPFGAQRRRHNYHVFRRNLDVPLVTVEWAPDGRFELASGDADVLIQVKGGDLLWQKERLLNRGLAAIRAQSLARDVALIDADAVFAQPGWAERVTAQLDVCPLVQTFSRVDYLPPLSPSVRDIAQLMAVAPERSLPSIASALAQGRPLFDTKSELVQAMAPTVIQVSGIPGMSIALRLEALPGFELYECNIVGGGDQVLVSAAMGRLDEHFHHRSLAPGHQADIRTWARRCLRTLPGVGLADNRLLHLWHGKLAGRQYGMRHSILQSRDYDPRRDLDRSGDALRFAAGTEGLKAAVGEYLVSRGDA</sequence>
<gene>
    <name evidence="1" type="ORF">GHT07_20440</name>
</gene>
<dbReference type="EMBL" id="WJBU01000029">
    <property type="protein sequence ID" value="MRD49648.1"/>
    <property type="molecule type" value="Genomic_DNA"/>
</dbReference>